<dbReference type="EMBL" id="KB637244">
    <property type="protein sequence ID" value="EMS17117.1"/>
    <property type="molecule type" value="Genomic_DNA"/>
</dbReference>
<gene>
    <name evidence="1" type="ORF">KM1_277360</name>
</gene>
<dbReference type="VEuPathDB" id="AmoebaDB:KM1_277360"/>
<organism evidence="1 2">
    <name type="scientific">Entamoeba histolytica HM-3:IMSS</name>
    <dbReference type="NCBI Taxonomy" id="885315"/>
    <lineage>
        <taxon>Eukaryota</taxon>
        <taxon>Amoebozoa</taxon>
        <taxon>Evosea</taxon>
        <taxon>Archamoebae</taxon>
        <taxon>Mastigamoebida</taxon>
        <taxon>Entamoebidae</taxon>
        <taxon>Entamoeba</taxon>
    </lineage>
</organism>
<dbReference type="OrthoDB" id="10457485at2759"/>
<dbReference type="AlphaFoldDB" id="M7W9Y8"/>
<proteinExistence type="predicted"/>
<evidence type="ECO:0000313" key="1">
    <source>
        <dbReference type="EMBL" id="EMS17117.1"/>
    </source>
</evidence>
<name>M7W9Y8_ENTHI</name>
<evidence type="ECO:0000313" key="2">
    <source>
        <dbReference type="Proteomes" id="UP000030780"/>
    </source>
</evidence>
<dbReference type="Proteomes" id="UP000030780">
    <property type="component" value="Unassembled WGS sequence"/>
</dbReference>
<reference evidence="1 2" key="1">
    <citation type="submission" date="2013-01" db="EMBL/GenBank/DDBJ databases">
        <authorList>
            <person name="Inman J."/>
            <person name="Zafar N."/>
            <person name="Lorenzi H."/>
            <person name="Caler E."/>
        </authorList>
    </citation>
    <scope>NUCLEOTIDE SEQUENCE [LARGE SCALE GENOMIC DNA]</scope>
    <source>
        <strain evidence="1 2">HM-3:IMSS</strain>
    </source>
</reference>
<protein>
    <submittedName>
        <fullName evidence="1">Uncharacterized protein</fullName>
    </submittedName>
</protein>
<sequence length="48" mass="5087">MAVPYCVAKILQVGASIDDIVAEFFGEEELINGYETCFEGKANLAGGC</sequence>
<accession>M7W9Y8</accession>